<feature type="region of interest" description="Disordered" evidence="1">
    <location>
        <begin position="1"/>
        <end position="57"/>
    </location>
</feature>
<organism evidence="2 3">
    <name type="scientific">Zancudomyces culisetae</name>
    <name type="common">Gut fungus</name>
    <name type="synonym">Smittium culisetae</name>
    <dbReference type="NCBI Taxonomy" id="1213189"/>
    <lineage>
        <taxon>Eukaryota</taxon>
        <taxon>Fungi</taxon>
        <taxon>Fungi incertae sedis</taxon>
        <taxon>Zoopagomycota</taxon>
        <taxon>Kickxellomycotina</taxon>
        <taxon>Harpellomycetes</taxon>
        <taxon>Harpellales</taxon>
        <taxon>Legeriomycetaceae</taxon>
        <taxon>Zancudomyces</taxon>
    </lineage>
</organism>
<proteinExistence type="predicted"/>
<evidence type="ECO:0000313" key="3">
    <source>
        <dbReference type="Proteomes" id="UP000188320"/>
    </source>
</evidence>
<evidence type="ECO:0000313" key="2">
    <source>
        <dbReference type="EMBL" id="OMH83732.1"/>
    </source>
</evidence>
<protein>
    <submittedName>
        <fullName evidence="2">Uncharacterized protein</fullName>
    </submittedName>
</protein>
<evidence type="ECO:0000256" key="1">
    <source>
        <dbReference type="SAM" id="MobiDB-lite"/>
    </source>
</evidence>
<dbReference type="AlphaFoldDB" id="A0A1R1PS67"/>
<sequence>MPIAKTLDNSPKGKIKNQDITNTTPMANKLFKAEISNNDGNVRKSSNAPSKMGKSSVQDVTDWLDGII</sequence>
<keyword evidence="3" id="KW-1185">Reference proteome</keyword>
<feature type="compositionally biased region" description="Polar residues" evidence="1">
    <location>
        <begin position="35"/>
        <end position="57"/>
    </location>
</feature>
<gene>
    <name evidence="2" type="ORF">AX774_g2746</name>
</gene>
<reference evidence="3" key="1">
    <citation type="submission" date="2017-01" db="EMBL/GenBank/DDBJ databases">
        <authorList>
            <person name="Wang Y."/>
            <person name="White M."/>
            <person name="Kvist S."/>
            <person name="Moncalvo J.-M."/>
        </authorList>
    </citation>
    <scope>NUCLEOTIDE SEQUENCE [LARGE SCALE GENOMIC DNA]</scope>
    <source>
        <strain evidence="3">COL-18-3</strain>
    </source>
</reference>
<name>A0A1R1PS67_ZANCU</name>
<comment type="caution">
    <text evidence="2">The sequence shown here is derived from an EMBL/GenBank/DDBJ whole genome shotgun (WGS) entry which is preliminary data.</text>
</comment>
<dbReference type="Proteomes" id="UP000188320">
    <property type="component" value="Unassembled WGS sequence"/>
</dbReference>
<dbReference type="EMBL" id="LSSK01000318">
    <property type="protein sequence ID" value="OMH83732.1"/>
    <property type="molecule type" value="Genomic_DNA"/>
</dbReference>
<accession>A0A1R1PS67</accession>